<sequence length="159" mass="17940">MSVARAALLVRPKPAATHILQRRFASHDSHSHEHHDEHQDATQYPREAGFNTPFWRNTFLLSLAVVGFYKYAPAPGEDVYLTRYLAHYGTPSEIWARINEKHLLLSQQISDNTILQTDAKRPNLHRYRHPQSLDAGSSHLQSVGTGVDMSSVTVKTASE</sequence>
<reference evidence="2" key="1">
    <citation type="submission" date="2011-04" db="EMBL/GenBank/DDBJ databases">
        <title>Evolution of plant cell wall degrading machinery underlies the functional diversity of forest fungi.</title>
        <authorList>
            <consortium name="US DOE Joint Genome Institute (JGI-PGF)"/>
            <person name="Eastwood D.C."/>
            <person name="Floudas D."/>
            <person name="Binder M."/>
            <person name="Majcherczyk A."/>
            <person name="Schneider P."/>
            <person name="Aerts A."/>
            <person name="Asiegbu F.O."/>
            <person name="Baker S.E."/>
            <person name="Barry K."/>
            <person name="Bendiksby M."/>
            <person name="Blumentritt M."/>
            <person name="Coutinho P.M."/>
            <person name="Cullen D."/>
            <person name="Cullen D."/>
            <person name="Gathman A."/>
            <person name="Goodell B."/>
            <person name="Henrissat B."/>
            <person name="Ihrmark K."/>
            <person name="Kauserud H."/>
            <person name="Kohler A."/>
            <person name="LaButti K."/>
            <person name="Lapidus A."/>
            <person name="Lavin J.L."/>
            <person name="Lee Y.-H."/>
            <person name="Lindquist E."/>
            <person name="Lilly W."/>
            <person name="Lucas S."/>
            <person name="Morin E."/>
            <person name="Murat C."/>
            <person name="Oguiza J.A."/>
            <person name="Park J."/>
            <person name="Pisabarro A.G."/>
            <person name="Riley R."/>
            <person name="Rosling A."/>
            <person name="Salamov A."/>
            <person name="Schmidt O."/>
            <person name="Schmutz J."/>
            <person name="Skrede I."/>
            <person name="Stenlid J."/>
            <person name="Wiebenga A."/>
            <person name="Xie X."/>
            <person name="Kues U."/>
            <person name="Hibbett D.S."/>
            <person name="Hoffmeister D."/>
            <person name="Hogberg N."/>
            <person name="Martin F."/>
            <person name="Grigoriev I.V."/>
            <person name="Watkinson S.C."/>
        </authorList>
    </citation>
    <scope>NUCLEOTIDE SEQUENCE</scope>
    <source>
        <strain evidence="2">S7.9</strain>
    </source>
</reference>
<dbReference type="Proteomes" id="UP000008064">
    <property type="component" value="Unassembled WGS sequence"/>
</dbReference>
<gene>
    <name evidence="2" type="ORF">SERLADRAFT_466255</name>
</gene>
<dbReference type="AlphaFoldDB" id="F8NTP6"/>
<evidence type="ECO:0000313" key="2">
    <source>
        <dbReference type="EMBL" id="EGO25717.1"/>
    </source>
</evidence>
<evidence type="ECO:0000256" key="1">
    <source>
        <dbReference type="SAM" id="MobiDB-lite"/>
    </source>
</evidence>
<dbReference type="GeneID" id="18819036"/>
<dbReference type="OrthoDB" id="2120038at2759"/>
<dbReference type="EMBL" id="GL945433">
    <property type="protein sequence ID" value="EGO25717.1"/>
    <property type="molecule type" value="Genomic_DNA"/>
</dbReference>
<feature type="compositionally biased region" description="Basic and acidic residues" evidence="1">
    <location>
        <begin position="25"/>
        <end position="40"/>
    </location>
</feature>
<dbReference type="PANTHER" id="PTHR42100:SF1">
    <property type="entry name" value="OXIDOREDUCTASE 178 KDA SUBUNIT, PUTATIVE (AFU_ORTHOLOGUE AFUA_8G04320)-RELATED"/>
    <property type="match status" value="1"/>
</dbReference>
<feature type="region of interest" description="Disordered" evidence="1">
    <location>
        <begin position="25"/>
        <end position="44"/>
    </location>
</feature>
<protein>
    <submittedName>
        <fullName evidence="2">Uncharacterized protein</fullName>
    </submittedName>
</protein>
<proteinExistence type="predicted"/>
<accession>F8NTP6</accession>
<dbReference type="PANTHER" id="PTHR42100">
    <property type="entry name" value="OXIDOREDUCTASE 178 KDA SUBUNIT, PUTATIVE (AFU_ORTHOLOGUE AFUA_8G04320)-RELATED"/>
    <property type="match status" value="1"/>
</dbReference>
<dbReference type="HOGENOM" id="CLU_122036_1_0_1"/>
<dbReference type="GO" id="GO:0005739">
    <property type="term" value="C:mitochondrion"/>
    <property type="evidence" value="ECO:0007669"/>
    <property type="project" value="InterPro"/>
</dbReference>
<organism>
    <name type="scientific">Serpula lacrymans var. lacrymans (strain S7.9)</name>
    <name type="common">Dry rot fungus</name>
    <dbReference type="NCBI Taxonomy" id="578457"/>
    <lineage>
        <taxon>Eukaryota</taxon>
        <taxon>Fungi</taxon>
        <taxon>Dikarya</taxon>
        <taxon>Basidiomycota</taxon>
        <taxon>Agaricomycotina</taxon>
        <taxon>Agaricomycetes</taxon>
        <taxon>Agaricomycetidae</taxon>
        <taxon>Boletales</taxon>
        <taxon>Coniophorineae</taxon>
        <taxon>Serpulaceae</taxon>
        <taxon>Serpula</taxon>
    </lineage>
</organism>
<dbReference type="KEGG" id="sla:SERLADRAFT_466255"/>
<dbReference type="RefSeq" id="XP_007317839.1">
    <property type="nucleotide sequence ID" value="XM_007317777.1"/>
</dbReference>
<dbReference type="InterPro" id="IPR034444">
    <property type="entry name" value="Nuo17.8"/>
</dbReference>
<name>F8NTP6_SERL9</name>